<reference evidence="2" key="2">
    <citation type="submission" date="2022-06" db="UniProtKB">
        <authorList>
            <consortium name="EnsemblMetazoa"/>
        </authorList>
    </citation>
    <scope>IDENTIFICATION</scope>
    <source>
        <strain evidence="2">PS312</strain>
    </source>
</reference>
<reference evidence="3" key="1">
    <citation type="journal article" date="2008" name="Nat. Genet.">
        <title>The Pristionchus pacificus genome provides a unique perspective on nematode lifestyle and parasitism.</title>
        <authorList>
            <person name="Dieterich C."/>
            <person name="Clifton S.W."/>
            <person name="Schuster L.N."/>
            <person name="Chinwalla A."/>
            <person name="Delehaunty K."/>
            <person name="Dinkelacker I."/>
            <person name="Fulton L."/>
            <person name="Fulton R."/>
            <person name="Godfrey J."/>
            <person name="Minx P."/>
            <person name="Mitreva M."/>
            <person name="Roeseler W."/>
            <person name="Tian H."/>
            <person name="Witte H."/>
            <person name="Yang S.P."/>
            <person name="Wilson R.K."/>
            <person name="Sommer R.J."/>
        </authorList>
    </citation>
    <scope>NUCLEOTIDE SEQUENCE [LARGE SCALE GENOMIC DNA]</scope>
    <source>
        <strain evidence="3">PS312</strain>
    </source>
</reference>
<dbReference type="Proteomes" id="UP000005239">
    <property type="component" value="Unassembled WGS sequence"/>
</dbReference>
<gene>
    <name evidence="2" type="primary">WBGene00272280</name>
</gene>
<accession>A0A2A6B4Z2</accession>
<proteinExistence type="predicted"/>
<evidence type="ECO:0000313" key="3">
    <source>
        <dbReference type="Proteomes" id="UP000005239"/>
    </source>
</evidence>
<name>A0A2A6B4Z2_PRIPA</name>
<dbReference type="AlphaFoldDB" id="A0A2A6B4Z2"/>
<keyword evidence="3" id="KW-1185">Reference proteome</keyword>
<evidence type="ECO:0000256" key="1">
    <source>
        <dbReference type="SAM" id="MobiDB-lite"/>
    </source>
</evidence>
<dbReference type="EnsemblMetazoa" id="PPA33911.1">
    <property type="protein sequence ID" value="PPA33911.1"/>
    <property type="gene ID" value="WBGene00272280"/>
</dbReference>
<accession>A0A8R1UK24</accession>
<protein>
    <submittedName>
        <fullName evidence="2">Uncharacterized protein</fullName>
    </submittedName>
</protein>
<evidence type="ECO:0000313" key="2">
    <source>
        <dbReference type="EnsemblMetazoa" id="PPA33911.1"/>
    </source>
</evidence>
<sequence>MTVLSKPLKTAVNQKTSSTKDTEDDNVWDYGTKHFTYGSKPTVQEIARAKRVGGKTKLRCDASLVGFLKVVVVVESEEFLAKKYPEFAGALRKERAKKERAASSLLSSLEAAKLIGLLMGMYKDDEEMERHGKILFLISLLVDSHSTQ</sequence>
<feature type="region of interest" description="Disordered" evidence="1">
    <location>
        <begin position="1"/>
        <end position="23"/>
    </location>
</feature>
<organism evidence="2 3">
    <name type="scientific">Pristionchus pacificus</name>
    <name type="common">Parasitic nematode worm</name>
    <dbReference type="NCBI Taxonomy" id="54126"/>
    <lineage>
        <taxon>Eukaryota</taxon>
        <taxon>Metazoa</taxon>
        <taxon>Ecdysozoa</taxon>
        <taxon>Nematoda</taxon>
        <taxon>Chromadorea</taxon>
        <taxon>Rhabditida</taxon>
        <taxon>Rhabditina</taxon>
        <taxon>Diplogasteromorpha</taxon>
        <taxon>Diplogasteroidea</taxon>
        <taxon>Neodiplogasteridae</taxon>
        <taxon>Pristionchus</taxon>
    </lineage>
</organism>